<dbReference type="Pfam" id="PF01145">
    <property type="entry name" value="Band_7"/>
    <property type="match status" value="1"/>
</dbReference>
<dbReference type="STRING" id="105696.A0A1Y2LKU2"/>
<comment type="similarity">
    <text evidence="1 4">Belongs to the prohibitin family.</text>
</comment>
<name>A0A1Y2LKU2_EPING</name>
<comment type="function">
    <text evidence="2">Prohibitin probably acts as a holdase/unfoldase for the stabilization of newly synthesized mitochondrial proteins. Involved in mitophagy. Required for the switch to necrotrophic growth.</text>
</comment>
<dbReference type="GO" id="GO:0035632">
    <property type="term" value="C:mitochondrial prohibitin complex"/>
    <property type="evidence" value="ECO:0007669"/>
    <property type="project" value="EnsemblFungi"/>
</dbReference>
<dbReference type="Proteomes" id="UP000193240">
    <property type="component" value="Unassembled WGS sequence"/>
</dbReference>
<keyword evidence="4" id="KW-0999">Mitochondrion inner membrane</keyword>
<dbReference type="InterPro" id="IPR036013">
    <property type="entry name" value="Band_7/SPFH_dom_sf"/>
</dbReference>
<dbReference type="InParanoid" id="A0A1Y2LKU2"/>
<comment type="subcellular location">
    <subcellularLocation>
        <location evidence="4">Mitochondrion inner membrane</location>
    </subcellularLocation>
</comment>
<sequence>MTAPLCFAIDLQRHRSRRTAPHRTRPRRPPPHIAMASLPTSLFRWVVPGAIAVSLAQSSIYDVKGGTRAVIFDRLSGVKDEVANEGTHFLIPWLQRAIVYDVRTRPRNISTTTGSKDLQMVTLTLRVLHRPEVKQLPKIYQNLGLDYDERVLPSIGNEVLKAIVAQFDAAELITQREAVSNKIRADLLKRAGEFNIALEDVSITHMTFGKEFTKAVEEKQIAQQEAERARFVVEKAEQERQANVIRAEGEAEAADTISKAVAKSGDGLIMIRRIETQKDIAQMLARNPNVSYLPGGASGGDGGKTGGSFLLGLRG</sequence>
<dbReference type="AlphaFoldDB" id="A0A1Y2LKU2"/>
<keyword evidence="4" id="KW-0496">Mitochondrion</keyword>
<dbReference type="SUPFAM" id="SSF117892">
    <property type="entry name" value="Band 7/SPFH domain"/>
    <property type="match status" value="1"/>
</dbReference>
<evidence type="ECO:0000313" key="7">
    <source>
        <dbReference type="Proteomes" id="UP000193240"/>
    </source>
</evidence>
<dbReference type="EMBL" id="KZ107856">
    <property type="protein sequence ID" value="OSS44623.1"/>
    <property type="molecule type" value="Genomic_DNA"/>
</dbReference>
<organism evidence="6 7">
    <name type="scientific">Epicoccum nigrum</name>
    <name type="common">Soil fungus</name>
    <name type="synonym">Epicoccum purpurascens</name>
    <dbReference type="NCBI Taxonomy" id="105696"/>
    <lineage>
        <taxon>Eukaryota</taxon>
        <taxon>Fungi</taxon>
        <taxon>Dikarya</taxon>
        <taxon>Ascomycota</taxon>
        <taxon>Pezizomycotina</taxon>
        <taxon>Dothideomycetes</taxon>
        <taxon>Pleosporomycetidae</taxon>
        <taxon>Pleosporales</taxon>
        <taxon>Pleosporineae</taxon>
        <taxon>Didymellaceae</taxon>
        <taxon>Epicoccum</taxon>
    </lineage>
</organism>
<gene>
    <name evidence="6" type="ORF">B5807_10561</name>
</gene>
<dbReference type="GO" id="GO:0045861">
    <property type="term" value="P:negative regulation of proteolysis"/>
    <property type="evidence" value="ECO:0007669"/>
    <property type="project" value="EnsemblFungi"/>
</dbReference>
<dbReference type="GO" id="GO:0000001">
    <property type="term" value="P:mitochondrion inheritance"/>
    <property type="evidence" value="ECO:0007669"/>
    <property type="project" value="EnsemblFungi"/>
</dbReference>
<dbReference type="OMA" id="YEFRLVT"/>
<dbReference type="GO" id="GO:0007007">
    <property type="term" value="P:inner mitochondrial membrane organization"/>
    <property type="evidence" value="ECO:0007669"/>
    <property type="project" value="EnsemblFungi"/>
</dbReference>
<reference evidence="6 7" key="1">
    <citation type="journal article" date="2017" name="Genome Announc.">
        <title>Genome sequence of the saprophytic ascomycete Epicoccum nigrum ICMP 19927 strain isolated from New Zealand.</title>
        <authorList>
            <person name="Fokin M."/>
            <person name="Fleetwood D."/>
            <person name="Weir B.S."/>
            <person name="Villas-Boas S.G."/>
        </authorList>
    </citation>
    <scope>NUCLEOTIDE SEQUENCE [LARGE SCALE GENOMIC DNA]</scope>
    <source>
        <strain evidence="6 7">ICMP 19927</strain>
    </source>
</reference>
<dbReference type="GO" id="GO:0006457">
    <property type="term" value="P:protein folding"/>
    <property type="evidence" value="ECO:0007669"/>
    <property type="project" value="EnsemblFungi"/>
</dbReference>
<dbReference type="GO" id="GO:0000423">
    <property type="term" value="P:mitophagy"/>
    <property type="evidence" value="ECO:0007669"/>
    <property type="project" value="EnsemblFungi"/>
</dbReference>
<evidence type="ECO:0000313" key="6">
    <source>
        <dbReference type="EMBL" id="OSS44623.1"/>
    </source>
</evidence>
<dbReference type="PANTHER" id="PTHR23222:SF0">
    <property type="entry name" value="PROHIBITIN 1"/>
    <property type="match status" value="1"/>
</dbReference>
<evidence type="ECO:0000256" key="2">
    <source>
        <dbReference type="ARBA" id="ARBA00053189"/>
    </source>
</evidence>
<dbReference type="SMART" id="SM00244">
    <property type="entry name" value="PHB"/>
    <property type="match status" value="1"/>
</dbReference>
<dbReference type="FunFam" id="3.30.479.30:FF:000001">
    <property type="entry name" value="Prohibitin 2"/>
    <property type="match status" value="1"/>
</dbReference>
<dbReference type="InterPro" id="IPR001107">
    <property type="entry name" value="Band_7"/>
</dbReference>
<dbReference type="InterPro" id="IPR000163">
    <property type="entry name" value="Prohibitin"/>
</dbReference>
<dbReference type="PRINTS" id="PR00679">
    <property type="entry name" value="PROHIBITIN"/>
</dbReference>
<dbReference type="FunCoup" id="A0A1Y2LKU2">
    <property type="interactions" value="825"/>
</dbReference>
<dbReference type="PANTHER" id="PTHR23222">
    <property type="entry name" value="PROHIBITIN"/>
    <property type="match status" value="1"/>
</dbReference>
<dbReference type="CDD" id="cd03401">
    <property type="entry name" value="SPFH_prohibitin"/>
    <property type="match status" value="1"/>
</dbReference>
<dbReference type="Gene3D" id="3.30.479.30">
    <property type="entry name" value="Band 7 domain"/>
    <property type="match status" value="1"/>
</dbReference>
<evidence type="ECO:0000256" key="1">
    <source>
        <dbReference type="ARBA" id="ARBA00009658"/>
    </source>
</evidence>
<proteinExistence type="inferred from homology"/>
<accession>A0A1Y2LKU2</accession>
<keyword evidence="4" id="KW-0472">Membrane</keyword>
<keyword evidence="7" id="KW-1185">Reference proteome</keyword>
<protein>
    <recommendedName>
        <fullName evidence="4">Prohibitin</fullName>
    </recommendedName>
</protein>
<evidence type="ECO:0000259" key="5">
    <source>
        <dbReference type="SMART" id="SM00244"/>
    </source>
</evidence>
<evidence type="ECO:0000256" key="3">
    <source>
        <dbReference type="ARBA" id="ARBA00066275"/>
    </source>
</evidence>
<feature type="domain" description="Band 7" evidence="5">
    <location>
        <begin position="59"/>
        <end position="220"/>
    </location>
</feature>
<evidence type="ECO:0000256" key="4">
    <source>
        <dbReference type="RuleBase" id="RU366048"/>
    </source>
</evidence>
<dbReference type="GO" id="GO:0140580">
    <property type="term" value="F:mitochondrion autophagosome adaptor activity"/>
    <property type="evidence" value="ECO:0007669"/>
    <property type="project" value="EnsemblFungi"/>
</dbReference>
<comment type="subunit">
    <text evidence="3">The mitochondrial prohibitin complex consists of two subunits (PHB1 and PHB2). The subunits assemble into a membrane-associated ring-shaped supercomplex of approximately 1 mDa. Interacts with ATG24/SNX4; the interaction is direct and plays a role in mitophagy.</text>
</comment>